<proteinExistence type="predicted"/>
<gene>
    <name evidence="7" type="primary">dhaM</name>
    <name evidence="7" type="ORF">QJU57_01500</name>
</gene>
<dbReference type="AlphaFoldDB" id="A0AAW8CCQ4"/>
<accession>A0AAW8CCQ4</accession>
<dbReference type="GeneID" id="300271442"/>
<dbReference type="InterPro" id="IPR004701">
    <property type="entry name" value="PTS_EIIA_man-typ"/>
</dbReference>
<dbReference type="NCBIfam" id="TIGR02364">
    <property type="entry name" value="dha_pts"/>
    <property type="match status" value="1"/>
</dbReference>
<comment type="catalytic activity">
    <reaction evidence="1">
        <text>dihydroxyacetone + phosphoenolpyruvate = dihydroxyacetone phosphate + pyruvate</text>
        <dbReference type="Rhea" id="RHEA:18381"/>
        <dbReference type="ChEBI" id="CHEBI:15361"/>
        <dbReference type="ChEBI" id="CHEBI:16016"/>
        <dbReference type="ChEBI" id="CHEBI:57642"/>
        <dbReference type="ChEBI" id="CHEBI:58702"/>
        <dbReference type="EC" id="2.7.1.121"/>
    </reaction>
</comment>
<keyword evidence="8" id="KW-1185">Reference proteome</keyword>
<dbReference type="PROSITE" id="PS51096">
    <property type="entry name" value="PTS_EIIA_TYPE_4"/>
    <property type="match status" value="1"/>
</dbReference>
<evidence type="ECO:0000259" key="6">
    <source>
        <dbReference type="PROSITE" id="PS51096"/>
    </source>
</evidence>
<dbReference type="RefSeq" id="WP_306347407.1">
    <property type="nucleotide sequence ID" value="NZ_JASAVU010000011.1"/>
</dbReference>
<dbReference type="EC" id="2.7.1.121" evidence="3"/>
<protein>
    <recommendedName>
        <fullName evidence="3">phosphoenolpyruvate--glycerone phosphotransferase</fullName>
        <ecNumber evidence="3">2.7.1.121</ecNumber>
    </recommendedName>
</protein>
<name>A0AAW8CCQ4_9PAST</name>
<dbReference type="SUPFAM" id="SSF53062">
    <property type="entry name" value="PTS system fructose IIA component-like"/>
    <property type="match status" value="1"/>
</dbReference>
<evidence type="ECO:0000256" key="4">
    <source>
        <dbReference type="ARBA" id="ARBA00022679"/>
    </source>
</evidence>
<keyword evidence="4 7" id="KW-0808">Transferase</keyword>
<dbReference type="Pfam" id="PF03610">
    <property type="entry name" value="EIIA-man"/>
    <property type="match status" value="1"/>
</dbReference>
<dbReference type="InterPro" id="IPR012844">
    <property type="entry name" value="DhaM_N"/>
</dbReference>
<evidence type="ECO:0000313" key="8">
    <source>
        <dbReference type="Proteomes" id="UP001226020"/>
    </source>
</evidence>
<dbReference type="GO" id="GO:0019563">
    <property type="term" value="P:glycerol catabolic process"/>
    <property type="evidence" value="ECO:0007669"/>
    <property type="project" value="InterPro"/>
</dbReference>
<dbReference type="PANTHER" id="PTHR38594:SF1">
    <property type="entry name" value="PEP-DEPENDENT DIHYDROXYACETONE KINASE, PHOSPHORYL DONOR SUBUNIT DHAM"/>
    <property type="match status" value="1"/>
</dbReference>
<evidence type="ECO:0000256" key="5">
    <source>
        <dbReference type="ARBA" id="ARBA00046577"/>
    </source>
</evidence>
<comment type="subunit">
    <text evidence="5">Homodimer. The dihydroxyacetone kinase complex is composed of a homodimer of DhaM, a homodimer of DhaK and the subunit DhaL.</text>
</comment>
<dbReference type="GO" id="GO:0047324">
    <property type="term" value="F:phosphoenolpyruvate-glycerone phosphotransferase activity"/>
    <property type="evidence" value="ECO:0007669"/>
    <property type="project" value="UniProtKB-EC"/>
</dbReference>
<organism evidence="7 8">
    <name type="scientific">Phocoenobacter atlanticus subsp. atlanticus</name>
    <dbReference type="NCBI Taxonomy" id="3061285"/>
    <lineage>
        <taxon>Bacteria</taxon>
        <taxon>Pseudomonadati</taxon>
        <taxon>Pseudomonadota</taxon>
        <taxon>Gammaproteobacteria</taxon>
        <taxon>Pasteurellales</taxon>
        <taxon>Pasteurellaceae</taxon>
        <taxon>Phocoenobacter</taxon>
        <taxon>Phocoenobacter atlanticus</taxon>
    </lineage>
</organism>
<comment type="caution">
    <text evidence="7">The sequence shown here is derived from an EMBL/GenBank/DDBJ whole genome shotgun (WGS) entry which is preliminary data.</text>
</comment>
<keyword evidence="7" id="KW-0418">Kinase</keyword>
<dbReference type="GO" id="GO:0016020">
    <property type="term" value="C:membrane"/>
    <property type="evidence" value="ECO:0007669"/>
    <property type="project" value="InterPro"/>
</dbReference>
<comment type="function">
    <text evidence="2">Component of the dihydroxyacetone kinase complex, which is responsible for the phosphoenolpyruvate (PEP)-dependent phosphorylation of dihydroxyacetone. DhaM serves as the phosphoryl donor. Is phosphorylated by phosphoenolpyruvate in an EI- and HPr-dependent reaction, and a phosphorelay system on histidine residues finally leads to phosphoryl transfer to DhaL and dihydroxyacetone.</text>
</comment>
<dbReference type="Gene3D" id="3.40.50.510">
    <property type="entry name" value="Phosphotransferase system, mannose-type IIA component"/>
    <property type="match status" value="1"/>
</dbReference>
<evidence type="ECO:0000256" key="2">
    <source>
        <dbReference type="ARBA" id="ARBA00002788"/>
    </source>
</evidence>
<evidence type="ECO:0000256" key="1">
    <source>
        <dbReference type="ARBA" id="ARBA00001113"/>
    </source>
</evidence>
<dbReference type="InterPro" id="IPR039643">
    <property type="entry name" value="DhaM"/>
</dbReference>
<dbReference type="GO" id="GO:0009401">
    <property type="term" value="P:phosphoenolpyruvate-dependent sugar phosphotransferase system"/>
    <property type="evidence" value="ECO:0007669"/>
    <property type="project" value="InterPro"/>
</dbReference>
<evidence type="ECO:0000256" key="3">
    <source>
        <dbReference type="ARBA" id="ARBA00012095"/>
    </source>
</evidence>
<dbReference type="PANTHER" id="PTHR38594">
    <property type="entry name" value="PEP-DEPENDENT DIHYDROXYACETONE KINASE, PHOSPHORYL DONOR SUBUNIT DHAM"/>
    <property type="match status" value="1"/>
</dbReference>
<dbReference type="Proteomes" id="UP001226020">
    <property type="component" value="Unassembled WGS sequence"/>
</dbReference>
<dbReference type="InterPro" id="IPR036662">
    <property type="entry name" value="PTS_EIIA_man-typ_sf"/>
</dbReference>
<feature type="domain" description="PTS EIIA type-4" evidence="6">
    <location>
        <begin position="1"/>
        <end position="131"/>
    </location>
</feature>
<dbReference type="EMBL" id="JASAXT010000002">
    <property type="protein sequence ID" value="MDP8147754.1"/>
    <property type="molecule type" value="Genomic_DNA"/>
</dbReference>
<evidence type="ECO:0000313" key="7">
    <source>
        <dbReference type="EMBL" id="MDP8147754.1"/>
    </source>
</evidence>
<reference evidence="7 8" key="1">
    <citation type="journal article" date="2023" name="Front. Microbiol.">
        <title>Phylogeography and host specificity of Pasteurellaceae pathogenic to sea-farmed fish in the north-east Atlantic.</title>
        <authorList>
            <person name="Gulla S."/>
            <person name="Colquhoun D.J."/>
            <person name="Olsen A.B."/>
            <person name="Spilsberg B."/>
            <person name="Lagesen K."/>
            <person name="Aakesson C.P."/>
            <person name="Strom S."/>
            <person name="Manji F."/>
            <person name="Birkbeck T.H."/>
            <person name="Nilsen H.K."/>
        </authorList>
    </citation>
    <scope>NUCLEOTIDE SEQUENCE [LARGE SCALE GENOMIC DNA]</scope>
    <source>
        <strain evidence="7 8">NVIB3131</strain>
    </source>
</reference>
<sequence length="135" mass="13816">MVNFVIVSHSIKIAEGVVELASQMKVENCKIVAAGGIDDPHNPIGTDAVKIMQAIEDVSSPSGVVVLVDLGSAILSAETALDLLDPEISEKVKICYAPLVEGTIAAVVAASAGDSIDEVIAEANASAELKLSFTA</sequence>